<keyword evidence="4 5" id="KW-0269">Exonuclease</keyword>
<evidence type="ECO:0000256" key="4">
    <source>
        <dbReference type="ARBA" id="ARBA00022839"/>
    </source>
</evidence>
<accession>A0A7W7Y3W6</accession>
<dbReference type="InterPro" id="IPR020579">
    <property type="entry name" value="Exonuc_VII_lsu_C"/>
</dbReference>
<dbReference type="GO" id="GO:0005737">
    <property type="term" value="C:cytoplasm"/>
    <property type="evidence" value="ECO:0007669"/>
    <property type="project" value="UniProtKB-SubCell"/>
</dbReference>
<evidence type="ECO:0000256" key="6">
    <source>
        <dbReference type="RuleBase" id="RU004355"/>
    </source>
</evidence>
<keyword evidence="11" id="KW-1185">Reference proteome</keyword>
<dbReference type="Pfam" id="PF02601">
    <property type="entry name" value="Exonuc_VII_L"/>
    <property type="match status" value="1"/>
</dbReference>
<keyword evidence="3 5" id="KW-0378">Hydrolase</keyword>
<evidence type="ECO:0000256" key="2">
    <source>
        <dbReference type="ARBA" id="ARBA00022722"/>
    </source>
</evidence>
<feature type="domain" description="Exonuclease VII large subunit C-terminal" evidence="8">
    <location>
        <begin position="125"/>
        <end position="437"/>
    </location>
</feature>
<dbReference type="GO" id="GO:0008855">
    <property type="term" value="F:exodeoxyribonuclease VII activity"/>
    <property type="evidence" value="ECO:0007669"/>
    <property type="project" value="UniProtKB-UniRule"/>
</dbReference>
<comment type="subunit">
    <text evidence="5">Heterooligomer composed of large and small subunits.</text>
</comment>
<dbReference type="GO" id="GO:0006308">
    <property type="term" value="P:DNA catabolic process"/>
    <property type="evidence" value="ECO:0007669"/>
    <property type="project" value="UniProtKB-UniRule"/>
</dbReference>
<feature type="domain" description="OB-fold nucleic acid binding" evidence="9">
    <location>
        <begin position="12"/>
        <end position="99"/>
    </location>
</feature>
<evidence type="ECO:0000313" key="11">
    <source>
        <dbReference type="Proteomes" id="UP000528322"/>
    </source>
</evidence>
<comment type="caution">
    <text evidence="10">The sequence shown here is derived from an EMBL/GenBank/DDBJ whole genome shotgun (WGS) entry which is preliminary data.</text>
</comment>
<comment type="catalytic activity">
    <reaction evidence="5 6">
        <text>Exonucleolytic cleavage in either 5'- to 3'- or 3'- to 5'-direction to yield nucleoside 5'-phosphates.</text>
        <dbReference type="EC" id="3.1.11.6"/>
    </reaction>
</comment>
<keyword evidence="7" id="KW-0175">Coiled coil</keyword>
<dbReference type="Proteomes" id="UP000528322">
    <property type="component" value="Unassembled WGS sequence"/>
</dbReference>
<keyword evidence="1 5" id="KW-0963">Cytoplasm</keyword>
<feature type="coiled-coil region" evidence="7">
    <location>
        <begin position="309"/>
        <end position="344"/>
    </location>
</feature>
<dbReference type="EMBL" id="JACHID010000004">
    <property type="protein sequence ID" value="MBB5021605.1"/>
    <property type="molecule type" value="Genomic_DNA"/>
</dbReference>
<evidence type="ECO:0000313" key="10">
    <source>
        <dbReference type="EMBL" id="MBB5021605.1"/>
    </source>
</evidence>
<dbReference type="HAMAP" id="MF_00378">
    <property type="entry name" value="Exonuc_7_L"/>
    <property type="match status" value="1"/>
</dbReference>
<proteinExistence type="inferred from homology"/>
<evidence type="ECO:0000256" key="3">
    <source>
        <dbReference type="ARBA" id="ARBA00022801"/>
    </source>
</evidence>
<dbReference type="Pfam" id="PF13742">
    <property type="entry name" value="tRNA_anti_2"/>
    <property type="match status" value="1"/>
</dbReference>
<dbReference type="PANTHER" id="PTHR30008:SF0">
    <property type="entry name" value="EXODEOXYRIBONUCLEASE 7 LARGE SUBUNIT"/>
    <property type="match status" value="1"/>
</dbReference>
<dbReference type="GO" id="GO:0009318">
    <property type="term" value="C:exodeoxyribonuclease VII complex"/>
    <property type="evidence" value="ECO:0007669"/>
    <property type="project" value="UniProtKB-UniRule"/>
</dbReference>
<gene>
    <name evidence="5" type="primary">xseA</name>
    <name evidence="10" type="ORF">HNR37_000917</name>
</gene>
<evidence type="ECO:0000256" key="5">
    <source>
        <dbReference type="HAMAP-Rule" id="MF_00378"/>
    </source>
</evidence>
<evidence type="ECO:0000259" key="8">
    <source>
        <dbReference type="Pfam" id="PF02601"/>
    </source>
</evidence>
<evidence type="ECO:0000259" key="9">
    <source>
        <dbReference type="Pfam" id="PF13742"/>
    </source>
</evidence>
<comment type="function">
    <text evidence="5">Bidirectionally degrades single-stranded DNA into large acid-insoluble oligonucleotides, which are then degraded further into small acid-soluble oligonucleotides.</text>
</comment>
<comment type="similarity">
    <text evidence="5 6">Belongs to the XseA family.</text>
</comment>
<dbReference type="EC" id="3.1.11.6" evidence="5"/>
<dbReference type="AlphaFoldDB" id="A0A7W7Y3W6"/>
<dbReference type="InterPro" id="IPR025824">
    <property type="entry name" value="OB-fold_nuc-bd_dom"/>
</dbReference>
<protein>
    <recommendedName>
        <fullName evidence="5">Exodeoxyribonuclease 7 large subunit</fullName>
        <ecNumber evidence="5">3.1.11.6</ecNumber>
    </recommendedName>
    <alternativeName>
        <fullName evidence="5">Exodeoxyribonuclease VII large subunit</fullName>
        <shortName evidence="5">Exonuclease VII large subunit</shortName>
    </alternativeName>
</protein>
<evidence type="ECO:0000256" key="1">
    <source>
        <dbReference type="ARBA" id="ARBA00022490"/>
    </source>
</evidence>
<reference evidence="10 11" key="1">
    <citation type="submission" date="2020-08" db="EMBL/GenBank/DDBJ databases">
        <title>Genomic Encyclopedia of Type Strains, Phase IV (KMG-IV): sequencing the most valuable type-strain genomes for metagenomic binning, comparative biology and taxonomic classification.</title>
        <authorList>
            <person name="Goeker M."/>
        </authorList>
    </citation>
    <scope>NUCLEOTIDE SEQUENCE [LARGE SCALE GENOMIC DNA]</scope>
    <source>
        <strain evidence="10 11">DSM 22071</strain>
    </source>
</reference>
<sequence>MPIASTAEDRYYTVSTLLTSVRFHLKRGFRQVRVRGEVFSCTTSAAGHQYLSLREGEESLKVVLFRTYRRQKQDFSPGDMVECQGSVDIYSSTFQVIATRVQPLGDGELFEAFLQLKTELEKKGYFDRLRKKPIPPYPRKVAIITSSSGAALQDILSTASDVLYCLHLEIHHVNVQGTNASGQIAAALQSLQPDSCDLAVVCRGGGSALDLQAFNTREVADGVFHCLVPVISAVGHETDLTICDLVADLRVETPTAFGHRLAEPWRQAAERTARLEQQLGRTLSLRLEREKTRLQHMQQRFSFGVQGLCNRWELRLDRQSNRLNQAMQRLFNEARQRAEKLQHRLERSHPARHLHTFEQRVLYLQHQLEQGTHRLLQKREYQLHAMAIQLKGASPRTILQRGYAILRQEDGTVVADTRNVRKGQNLKAMLRDGSLSLTINSKEEEKSE</sequence>
<dbReference type="GO" id="GO:0003676">
    <property type="term" value="F:nucleic acid binding"/>
    <property type="evidence" value="ECO:0007669"/>
    <property type="project" value="InterPro"/>
</dbReference>
<dbReference type="CDD" id="cd04489">
    <property type="entry name" value="ExoVII_LU_OBF"/>
    <property type="match status" value="1"/>
</dbReference>
<keyword evidence="2 5" id="KW-0540">Nuclease</keyword>
<dbReference type="NCBIfam" id="TIGR00237">
    <property type="entry name" value="xseA"/>
    <property type="match status" value="1"/>
</dbReference>
<dbReference type="RefSeq" id="WP_183730583.1">
    <property type="nucleotide sequence ID" value="NZ_JACHID010000004.1"/>
</dbReference>
<organism evidence="10 11">
    <name type="scientific">Desulfurispira natronophila</name>
    <dbReference type="NCBI Taxonomy" id="682562"/>
    <lineage>
        <taxon>Bacteria</taxon>
        <taxon>Pseudomonadati</taxon>
        <taxon>Chrysiogenota</taxon>
        <taxon>Chrysiogenia</taxon>
        <taxon>Chrysiogenales</taxon>
        <taxon>Chrysiogenaceae</taxon>
        <taxon>Desulfurispira</taxon>
    </lineage>
</organism>
<dbReference type="PANTHER" id="PTHR30008">
    <property type="entry name" value="EXODEOXYRIBONUCLEASE 7 LARGE SUBUNIT"/>
    <property type="match status" value="1"/>
</dbReference>
<evidence type="ECO:0000256" key="7">
    <source>
        <dbReference type="SAM" id="Coils"/>
    </source>
</evidence>
<comment type="subcellular location">
    <subcellularLocation>
        <location evidence="5 6">Cytoplasm</location>
    </subcellularLocation>
</comment>
<dbReference type="InterPro" id="IPR003753">
    <property type="entry name" value="Exonuc_VII_L"/>
</dbReference>
<name>A0A7W7Y3W6_9BACT</name>